<accession>A0ABU5UKW0</accession>
<evidence type="ECO:0000313" key="1">
    <source>
        <dbReference type="EMBL" id="MEA5583725.1"/>
    </source>
</evidence>
<dbReference type="EMBL" id="JAYGHG010000058">
    <property type="protein sequence ID" value="MEA5583725.1"/>
    <property type="molecule type" value="Genomic_DNA"/>
</dbReference>
<proteinExistence type="predicted"/>
<comment type="caution">
    <text evidence="1">The sequence shown here is derived from an EMBL/GenBank/DDBJ whole genome shotgun (WGS) entry which is preliminary data.</text>
</comment>
<gene>
    <name evidence="1" type="ORF">VB620_20580</name>
</gene>
<keyword evidence="2" id="KW-1185">Reference proteome</keyword>
<dbReference type="RefSeq" id="WP_323198022.1">
    <property type="nucleotide sequence ID" value="NZ_JAYGHG010000058.1"/>
</dbReference>
<reference evidence="1 2" key="1">
    <citation type="submission" date="2023-12" db="EMBL/GenBank/DDBJ databases">
        <title>Baltic Sea Cyanobacteria.</title>
        <authorList>
            <person name="Delbaje E."/>
            <person name="Fewer D.P."/>
            <person name="Shishido T.K."/>
        </authorList>
    </citation>
    <scope>NUCLEOTIDE SEQUENCE [LARGE SCALE GENOMIC DNA]</scope>
    <source>
        <strain evidence="1 2">UHCC-0300</strain>
    </source>
</reference>
<organism evidence="1 2">
    <name type="scientific">Nodularia harveyana UHCC-0300</name>
    <dbReference type="NCBI Taxonomy" id="2974287"/>
    <lineage>
        <taxon>Bacteria</taxon>
        <taxon>Bacillati</taxon>
        <taxon>Cyanobacteriota</taxon>
        <taxon>Cyanophyceae</taxon>
        <taxon>Nostocales</taxon>
        <taxon>Nodulariaceae</taxon>
        <taxon>Nodularia</taxon>
    </lineage>
</organism>
<evidence type="ECO:0000313" key="2">
    <source>
        <dbReference type="Proteomes" id="UP001302120"/>
    </source>
</evidence>
<name>A0ABU5UKW0_9CYAN</name>
<dbReference type="Proteomes" id="UP001302120">
    <property type="component" value="Unassembled WGS sequence"/>
</dbReference>
<sequence length="54" mass="5737">MRVNSVLLPALTQLVAGFFFTGINSGAAHLKMALPFIGNSVPNFFVLLSASKNN</sequence>
<protein>
    <submittedName>
        <fullName evidence="1">Uncharacterized protein</fullName>
    </submittedName>
</protein>